<sequence>MTRIFALAGLVIGTLFWSLAVSAAEAPVLQPEVHTLSEIVTIGDFYRNAGDFAGIPLFRSPDLGTSGDVPAEQVAKRAQAAGLTTAGTNGLTKVVVYRRAETIGQRELKTIVAKALAERDASLSEKDLDVTLFQAPSAVHADPGAENPVNVDQVLWSRTDGNFTLRLNVAGIGGISPLTLTGVAREMVEVTALIQPLSRGAILKQEDLTTIRLARGSVPARALTDADDVLGFAARSNLRANSPLTRNDFERPVIISRGEKVTVTYQLPGMKLTTRGQALEDGAAGDMIDIMNLQSRRKISATVVARGRVRVEPSVPVASLNERAQQ</sequence>
<dbReference type="AlphaFoldDB" id="A0A926NX77"/>
<evidence type="ECO:0000259" key="5">
    <source>
        <dbReference type="SMART" id="SM00858"/>
    </source>
</evidence>
<dbReference type="RefSeq" id="WP_190292807.1">
    <property type="nucleotide sequence ID" value="NZ_JABFCZ010000019.1"/>
</dbReference>
<dbReference type="InterPro" id="IPR017585">
    <property type="entry name" value="SAF_FlgA"/>
</dbReference>
<keyword evidence="6" id="KW-0966">Cell projection</keyword>
<dbReference type="Proteomes" id="UP000598467">
    <property type="component" value="Unassembled WGS sequence"/>
</dbReference>
<evidence type="ECO:0000313" key="7">
    <source>
        <dbReference type="Proteomes" id="UP000598467"/>
    </source>
</evidence>
<dbReference type="CDD" id="cd11614">
    <property type="entry name" value="SAF_CpaB_FlgA_like"/>
    <property type="match status" value="1"/>
</dbReference>
<evidence type="ECO:0000256" key="2">
    <source>
        <dbReference type="ARBA" id="ARBA00022729"/>
    </source>
</evidence>
<evidence type="ECO:0000256" key="1">
    <source>
        <dbReference type="ARBA" id="ARBA00004418"/>
    </source>
</evidence>
<dbReference type="EMBL" id="JABFCZ010000019">
    <property type="protein sequence ID" value="MBD1548074.1"/>
    <property type="molecule type" value="Genomic_DNA"/>
</dbReference>
<dbReference type="PANTHER" id="PTHR36307">
    <property type="entry name" value="FLAGELLA BASAL BODY P-RING FORMATION PROTEIN FLGA"/>
    <property type="match status" value="1"/>
</dbReference>
<dbReference type="InterPro" id="IPR039246">
    <property type="entry name" value="Flagellar_FlgA"/>
</dbReference>
<dbReference type="NCBIfam" id="TIGR03170">
    <property type="entry name" value="flgA_cterm"/>
    <property type="match status" value="1"/>
</dbReference>
<dbReference type="Gene3D" id="2.30.30.760">
    <property type="match status" value="1"/>
</dbReference>
<reference evidence="6" key="1">
    <citation type="submission" date="2020-05" db="EMBL/GenBank/DDBJ databases">
        <title>Identification of trans-AT polyketide cluster in two marine bacteria, producers of a novel glutaramide-containing polyketide sesbanimide D and analogs.</title>
        <authorList>
            <person name="Kacar D."/>
            <person name="Rodriguez P."/>
            <person name="Canedo L."/>
            <person name="Gonzalez E."/>
            <person name="Galan B."/>
            <person name="De La Calle F."/>
            <person name="Garcia J.L."/>
        </authorList>
    </citation>
    <scope>NUCLEOTIDE SEQUENCE</scope>
    <source>
        <strain evidence="6">PHM038</strain>
    </source>
</reference>
<dbReference type="SMART" id="SM00858">
    <property type="entry name" value="SAF"/>
    <property type="match status" value="1"/>
</dbReference>
<keyword evidence="6" id="KW-0282">Flagellum</keyword>
<comment type="caution">
    <text evidence="6">The sequence shown here is derived from an EMBL/GenBank/DDBJ whole genome shotgun (WGS) entry which is preliminary data.</text>
</comment>
<feature type="domain" description="SAF" evidence="5">
    <location>
        <begin position="188"/>
        <end position="250"/>
    </location>
</feature>
<accession>A0A926NX77</accession>
<keyword evidence="2 4" id="KW-0732">Signal</keyword>
<dbReference type="GO" id="GO:0044780">
    <property type="term" value="P:bacterial-type flagellum assembly"/>
    <property type="evidence" value="ECO:0007669"/>
    <property type="project" value="InterPro"/>
</dbReference>
<keyword evidence="6" id="KW-0969">Cilium</keyword>
<dbReference type="InterPro" id="IPR013974">
    <property type="entry name" value="SAF"/>
</dbReference>
<evidence type="ECO:0000256" key="4">
    <source>
        <dbReference type="SAM" id="SignalP"/>
    </source>
</evidence>
<gene>
    <name evidence="6" type="primary">flgA</name>
    <name evidence="6" type="ORF">HK439_17540</name>
</gene>
<dbReference type="PANTHER" id="PTHR36307:SF1">
    <property type="entry name" value="FLAGELLA BASAL BODY P-RING FORMATION PROTEIN FLGA"/>
    <property type="match status" value="1"/>
</dbReference>
<evidence type="ECO:0000313" key="6">
    <source>
        <dbReference type="EMBL" id="MBD1548074.1"/>
    </source>
</evidence>
<dbReference type="Pfam" id="PF13144">
    <property type="entry name" value="ChapFlgA"/>
    <property type="match status" value="1"/>
</dbReference>
<name>A0A926NX77_9HYPH</name>
<proteinExistence type="predicted"/>
<protein>
    <submittedName>
        <fullName evidence="6">Flagellar basal body P-ring formation protein FlgA</fullName>
    </submittedName>
</protein>
<organism evidence="6 7">
    <name type="scientific">Roseibium aggregatum</name>
    <dbReference type="NCBI Taxonomy" id="187304"/>
    <lineage>
        <taxon>Bacteria</taxon>
        <taxon>Pseudomonadati</taxon>
        <taxon>Pseudomonadota</taxon>
        <taxon>Alphaproteobacteria</taxon>
        <taxon>Hyphomicrobiales</taxon>
        <taxon>Stappiaceae</taxon>
        <taxon>Roseibium</taxon>
    </lineage>
</organism>
<feature type="signal peptide" evidence="4">
    <location>
        <begin position="1"/>
        <end position="23"/>
    </location>
</feature>
<keyword evidence="3" id="KW-0574">Periplasm</keyword>
<dbReference type="GO" id="GO:0042597">
    <property type="term" value="C:periplasmic space"/>
    <property type="evidence" value="ECO:0007669"/>
    <property type="project" value="UniProtKB-SubCell"/>
</dbReference>
<comment type="subcellular location">
    <subcellularLocation>
        <location evidence="1">Periplasm</location>
    </subcellularLocation>
</comment>
<dbReference type="Gene3D" id="3.90.1210.10">
    <property type="entry name" value="Antifreeze-like/N-acetylneuraminic acid synthase C-terminal domain"/>
    <property type="match status" value="1"/>
</dbReference>
<feature type="chain" id="PRO_5037711306" evidence="4">
    <location>
        <begin position="24"/>
        <end position="326"/>
    </location>
</feature>
<evidence type="ECO:0000256" key="3">
    <source>
        <dbReference type="ARBA" id="ARBA00022764"/>
    </source>
</evidence>